<dbReference type="AlphaFoldDB" id="A0AAW3YXU1"/>
<dbReference type="RefSeq" id="WP_323852003.1">
    <property type="nucleotide sequence ID" value="NZ_JACXBD010000039.1"/>
</dbReference>
<name>A0AAW3YXU1_9GAMM</name>
<dbReference type="InterPro" id="IPR011701">
    <property type="entry name" value="MFS"/>
</dbReference>
<sequence>MNHTTEAQPLLNRGMKAVLLSQFLSAFADNALFFAILAQLKVEAYPDWSQPFLQIVFVLTYIVLAPFVGQFADRFSKGRVMLFSNGIKLLGAISICVDMNPFLGYLLVGIGAAAYSPAKYGILGELTDGRRLVKANGMMEASTIAAILVGSITGGFLSDVSLILALGLCALSYGAAVVINFYIPRLVPAYQAGWEKSWAPQKMLVDFVAVCVSLWRNQETRFSLVGTSLFWGAGITLRFLLIAWVPVVFGIDGNTIPTLMNGVVAVGIIVGAALAARLITLKTVRRCMPAGILIGIMVILFVAQQSMWLSYFILIVLGIFGGFFVVPLNALLQEYGKQTIGAGKAVAVQNLGENSAMLVMLGLYSLSMALGASAIAVGVGFGILLSLAIGGLWIWDLLRKN</sequence>
<protein>
    <submittedName>
        <fullName evidence="8">Lysophospholipid transporter LplT</fullName>
    </submittedName>
</protein>
<evidence type="ECO:0000256" key="1">
    <source>
        <dbReference type="ARBA" id="ARBA00004651"/>
    </source>
</evidence>
<evidence type="ECO:0000256" key="3">
    <source>
        <dbReference type="ARBA" id="ARBA00022475"/>
    </source>
</evidence>
<evidence type="ECO:0000256" key="6">
    <source>
        <dbReference type="ARBA" id="ARBA00023136"/>
    </source>
</evidence>
<feature type="transmembrane region" description="Helical" evidence="7">
    <location>
        <begin position="344"/>
        <end position="364"/>
    </location>
</feature>
<feature type="transmembrane region" description="Helical" evidence="7">
    <location>
        <begin position="52"/>
        <end position="72"/>
    </location>
</feature>
<keyword evidence="4 7" id="KW-0812">Transmembrane</keyword>
<keyword evidence="3" id="KW-1003">Cell membrane</keyword>
<dbReference type="InterPro" id="IPR036259">
    <property type="entry name" value="MFS_trans_sf"/>
</dbReference>
<dbReference type="Pfam" id="PF07690">
    <property type="entry name" value="MFS_1"/>
    <property type="match status" value="1"/>
</dbReference>
<evidence type="ECO:0000256" key="5">
    <source>
        <dbReference type="ARBA" id="ARBA00022989"/>
    </source>
</evidence>
<dbReference type="PANTHER" id="PTHR43266:SF2">
    <property type="entry name" value="MAJOR FACILITATOR SUPERFAMILY (MFS) PROFILE DOMAIN-CONTAINING PROTEIN"/>
    <property type="match status" value="1"/>
</dbReference>
<feature type="transmembrane region" description="Helical" evidence="7">
    <location>
        <begin position="287"/>
        <end position="303"/>
    </location>
</feature>
<evidence type="ECO:0000256" key="2">
    <source>
        <dbReference type="ARBA" id="ARBA00022448"/>
    </source>
</evidence>
<dbReference type="GO" id="GO:0022857">
    <property type="term" value="F:transmembrane transporter activity"/>
    <property type="evidence" value="ECO:0007669"/>
    <property type="project" value="InterPro"/>
</dbReference>
<keyword evidence="2" id="KW-0813">Transport</keyword>
<feature type="transmembrane region" description="Helical" evidence="7">
    <location>
        <begin position="309"/>
        <end position="332"/>
    </location>
</feature>
<dbReference type="GO" id="GO:0005886">
    <property type="term" value="C:plasma membrane"/>
    <property type="evidence" value="ECO:0007669"/>
    <property type="project" value="UniProtKB-SubCell"/>
</dbReference>
<dbReference type="SUPFAM" id="SSF103473">
    <property type="entry name" value="MFS general substrate transporter"/>
    <property type="match status" value="1"/>
</dbReference>
<evidence type="ECO:0000256" key="4">
    <source>
        <dbReference type="ARBA" id="ARBA00022692"/>
    </source>
</evidence>
<reference evidence="8" key="2">
    <citation type="journal article" date="2024" name="Toxins">
        <title>Genome Sequence Analysis of Native Xenorhabdus Strains Isolated from Entomopathogenic Nematodes in Argentina.</title>
        <authorList>
            <person name="Palma L."/>
            <person name="Frizzo L."/>
            <person name="Kaiser S."/>
            <person name="Berry C."/>
            <person name="Caballero P."/>
            <person name="Bode H.B."/>
            <person name="Del Valle E.E."/>
        </authorList>
    </citation>
    <scope>NUCLEOTIDE SEQUENCE</scope>
    <source>
        <strain evidence="8">M</strain>
    </source>
</reference>
<feature type="transmembrane region" description="Helical" evidence="7">
    <location>
        <begin position="92"/>
        <end position="116"/>
    </location>
</feature>
<dbReference type="CDD" id="cd06173">
    <property type="entry name" value="MFS_MefA_like"/>
    <property type="match status" value="1"/>
</dbReference>
<keyword evidence="6 7" id="KW-0472">Membrane</keyword>
<reference evidence="8" key="1">
    <citation type="submission" date="2020-09" db="EMBL/GenBank/DDBJ databases">
        <authorList>
            <person name="Palma L."/>
            <person name="Caballero P."/>
            <person name="Berry C."/>
            <person name="Del Valle E."/>
        </authorList>
    </citation>
    <scope>NUCLEOTIDE SEQUENCE</scope>
    <source>
        <strain evidence="8">M</strain>
    </source>
</reference>
<comment type="caution">
    <text evidence="8">The sequence shown here is derived from an EMBL/GenBank/DDBJ whole genome shotgun (WGS) entry which is preliminary data.</text>
</comment>
<dbReference type="Gene3D" id="1.20.1250.20">
    <property type="entry name" value="MFS general substrate transporter like domains"/>
    <property type="match status" value="1"/>
</dbReference>
<feature type="transmembrane region" description="Helical" evidence="7">
    <location>
        <begin position="222"/>
        <end position="247"/>
    </location>
</feature>
<dbReference type="PANTHER" id="PTHR43266">
    <property type="entry name" value="MACROLIDE-EFFLUX PROTEIN"/>
    <property type="match status" value="1"/>
</dbReference>
<dbReference type="Proteomes" id="UP001193920">
    <property type="component" value="Unassembled WGS sequence"/>
</dbReference>
<feature type="transmembrane region" description="Helical" evidence="7">
    <location>
        <begin position="163"/>
        <end position="183"/>
    </location>
</feature>
<gene>
    <name evidence="8" type="primary">lplT</name>
    <name evidence="8" type="ORF">ID854_17515</name>
</gene>
<feature type="transmembrane region" description="Helical" evidence="7">
    <location>
        <begin position="259"/>
        <end position="280"/>
    </location>
</feature>
<feature type="transmembrane region" description="Helical" evidence="7">
    <location>
        <begin position="370"/>
        <end position="395"/>
    </location>
</feature>
<organism evidence="8">
    <name type="scientific">Xenorhabdus szentirmaii</name>
    <dbReference type="NCBI Taxonomy" id="290112"/>
    <lineage>
        <taxon>Bacteria</taxon>
        <taxon>Pseudomonadati</taxon>
        <taxon>Pseudomonadota</taxon>
        <taxon>Gammaproteobacteria</taxon>
        <taxon>Enterobacterales</taxon>
        <taxon>Morganellaceae</taxon>
        <taxon>Xenorhabdus</taxon>
    </lineage>
</organism>
<comment type="subcellular location">
    <subcellularLocation>
        <location evidence="1">Cell membrane</location>
        <topology evidence="1">Multi-pass membrane protein</topology>
    </subcellularLocation>
</comment>
<dbReference type="EMBL" id="JACXBF010000467">
    <property type="protein sequence ID" value="MBD2802186.1"/>
    <property type="molecule type" value="Genomic_DNA"/>
</dbReference>
<evidence type="ECO:0000256" key="7">
    <source>
        <dbReference type="SAM" id="Phobius"/>
    </source>
</evidence>
<feature type="transmembrane region" description="Helical" evidence="7">
    <location>
        <begin position="20"/>
        <end position="40"/>
    </location>
</feature>
<dbReference type="NCBIfam" id="NF008397">
    <property type="entry name" value="PRK11195.1"/>
    <property type="match status" value="1"/>
</dbReference>
<keyword evidence="5 7" id="KW-1133">Transmembrane helix</keyword>
<evidence type="ECO:0000313" key="8">
    <source>
        <dbReference type="EMBL" id="MBD2802186.1"/>
    </source>
</evidence>
<accession>A0AAW3YXU1</accession>
<proteinExistence type="predicted"/>